<name>A0AAV7MS42_PLEWA</name>
<sequence>MLEIAPGGWGESWGAGTSCGHLPRWTEPRRPRSGRTRGERGGAATGRAQTVPLLQDSTPGTTHNPCASDEAQAPAVRHYRPTQTRAAATGRRGSSDEQAASMLVIGRG</sequence>
<gene>
    <name evidence="2" type="ORF">NDU88_003967</name>
</gene>
<evidence type="ECO:0000256" key="1">
    <source>
        <dbReference type="SAM" id="MobiDB-lite"/>
    </source>
</evidence>
<feature type="region of interest" description="Disordered" evidence="1">
    <location>
        <begin position="1"/>
        <end position="108"/>
    </location>
</feature>
<reference evidence="2" key="1">
    <citation type="journal article" date="2022" name="bioRxiv">
        <title>Sequencing and chromosome-scale assembly of the giantPleurodeles waltlgenome.</title>
        <authorList>
            <person name="Brown T."/>
            <person name="Elewa A."/>
            <person name="Iarovenko S."/>
            <person name="Subramanian E."/>
            <person name="Araus A.J."/>
            <person name="Petzold A."/>
            <person name="Susuki M."/>
            <person name="Suzuki K.-i.T."/>
            <person name="Hayashi T."/>
            <person name="Toyoda A."/>
            <person name="Oliveira C."/>
            <person name="Osipova E."/>
            <person name="Leigh N.D."/>
            <person name="Simon A."/>
            <person name="Yun M.H."/>
        </authorList>
    </citation>
    <scope>NUCLEOTIDE SEQUENCE</scope>
    <source>
        <strain evidence="2">20211129_DDA</strain>
        <tissue evidence="2">Liver</tissue>
    </source>
</reference>
<evidence type="ECO:0000313" key="3">
    <source>
        <dbReference type="Proteomes" id="UP001066276"/>
    </source>
</evidence>
<dbReference type="EMBL" id="JANPWB010000013">
    <property type="protein sequence ID" value="KAJ1106566.1"/>
    <property type="molecule type" value="Genomic_DNA"/>
</dbReference>
<dbReference type="AlphaFoldDB" id="A0AAV7MS42"/>
<comment type="caution">
    <text evidence="2">The sequence shown here is derived from an EMBL/GenBank/DDBJ whole genome shotgun (WGS) entry which is preliminary data.</text>
</comment>
<keyword evidence="3" id="KW-1185">Reference proteome</keyword>
<protein>
    <submittedName>
        <fullName evidence="2">Uncharacterized protein</fullName>
    </submittedName>
</protein>
<feature type="compositionally biased region" description="Polar residues" evidence="1">
    <location>
        <begin position="55"/>
        <end position="65"/>
    </location>
</feature>
<accession>A0AAV7MS42</accession>
<organism evidence="2 3">
    <name type="scientific">Pleurodeles waltl</name>
    <name type="common">Iberian ribbed newt</name>
    <dbReference type="NCBI Taxonomy" id="8319"/>
    <lineage>
        <taxon>Eukaryota</taxon>
        <taxon>Metazoa</taxon>
        <taxon>Chordata</taxon>
        <taxon>Craniata</taxon>
        <taxon>Vertebrata</taxon>
        <taxon>Euteleostomi</taxon>
        <taxon>Amphibia</taxon>
        <taxon>Batrachia</taxon>
        <taxon>Caudata</taxon>
        <taxon>Salamandroidea</taxon>
        <taxon>Salamandridae</taxon>
        <taxon>Pleurodelinae</taxon>
        <taxon>Pleurodeles</taxon>
    </lineage>
</organism>
<evidence type="ECO:0000313" key="2">
    <source>
        <dbReference type="EMBL" id="KAJ1106566.1"/>
    </source>
</evidence>
<feature type="compositionally biased region" description="Basic and acidic residues" evidence="1">
    <location>
        <begin position="24"/>
        <end position="40"/>
    </location>
</feature>
<proteinExistence type="predicted"/>
<dbReference type="Proteomes" id="UP001066276">
    <property type="component" value="Chromosome 9"/>
</dbReference>